<dbReference type="RefSeq" id="WP_009700604.1">
    <property type="nucleotide sequence ID" value="NZ_BJKR01000089.1"/>
</dbReference>
<accession>A0A454D0C0</accession>
<dbReference type="PANTHER" id="PTHR43877:SF2">
    <property type="entry name" value="AMINOALKYLPHOSPHONATE N-ACETYLTRANSFERASE-RELATED"/>
    <property type="match status" value="1"/>
</dbReference>
<dbReference type="Pfam" id="PF00583">
    <property type="entry name" value="Acetyltransf_1"/>
    <property type="match status" value="1"/>
</dbReference>
<comment type="caution">
    <text evidence="4">The sequence shown here is derived from an EMBL/GenBank/DDBJ whole genome shotgun (WGS) entry which is preliminary data.</text>
</comment>
<protein>
    <submittedName>
        <fullName evidence="4">Acetyltransferase family protein</fullName>
    </submittedName>
</protein>
<gene>
    <name evidence="4" type="ORF">VCHENC02_2308</name>
</gene>
<dbReference type="GO" id="GO:0016747">
    <property type="term" value="F:acyltransferase activity, transferring groups other than amino-acyl groups"/>
    <property type="evidence" value="ECO:0007669"/>
    <property type="project" value="InterPro"/>
</dbReference>
<reference evidence="4 5" key="1">
    <citation type="submission" date="2012-10" db="EMBL/GenBank/DDBJ databases">
        <title>Genome sequence of Vibrio Cholerae HENC-02.</title>
        <authorList>
            <person name="Eppinger M."/>
            <person name="Hasan N.A."/>
            <person name="Sengamalay N."/>
            <person name="Hine E."/>
            <person name="Su Q."/>
            <person name="Daugherty S.C."/>
            <person name="Young S."/>
            <person name="Sadzewicz L."/>
            <person name="Tallon L."/>
            <person name="Cebula T.A."/>
            <person name="Ravel J."/>
            <person name="Colwell R.R."/>
        </authorList>
    </citation>
    <scope>NUCLEOTIDE SEQUENCE [LARGE SCALE GENOMIC DNA]</scope>
    <source>
        <strain evidence="4 5">HENC-02</strain>
    </source>
</reference>
<dbReference type="STRING" id="669.AL538_20245"/>
<dbReference type="AlphaFoldDB" id="A0A454D0C0"/>
<keyword evidence="1 4" id="KW-0808">Transferase</keyword>
<dbReference type="InterPro" id="IPR050832">
    <property type="entry name" value="Bact_Acetyltransf"/>
</dbReference>
<dbReference type="EMBL" id="AJSR01000894">
    <property type="protein sequence ID" value="EKM32101.1"/>
    <property type="molecule type" value="Genomic_DNA"/>
</dbReference>
<sequence length="154" mass="17382">MEIRRATPKDLDALFTLNKQISELHHLNAPEAFVAPSEQDKQFLANALEDKERLILIAEENQQAIGFVTASITQNETISFLIKDPICRIGTIVVDENQKSNGVGSLLMNQVEQWAIESGAVQIRLEVMEFNQAAQQFYDKLNFTTSSRIMLKCL</sequence>
<proteinExistence type="predicted"/>
<evidence type="ECO:0000313" key="4">
    <source>
        <dbReference type="EMBL" id="EKM32101.1"/>
    </source>
</evidence>
<evidence type="ECO:0000256" key="1">
    <source>
        <dbReference type="ARBA" id="ARBA00022679"/>
    </source>
</evidence>
<dbReference type="PROSITE" id="PS51186">
    <property type="entry name" value="GNAT"/>
    <property type="match status" value="1"/>
</dbReference>
<evidence type="ECO:0000256" key="2">
    <source>
        <dbReference type="ARBA" id="ARBA00023315"/>
    </source>
</evidence>
<dbReference type="PANTHER" id="PTHR43877">
    <property type="entry name" value="AMINOALKYLPHOSPHONATE N-ACETYLTRANSFERASE-RELATED-RELATED"/>
    <property type="match status" value="1"/>
</dbReference>
<dbReference type="SUPFAM" id="SSF55729">
    <property type="entry name" value="Acyl-CoA N-acyltransferases (Nat)"/>
    <property type="match status" value="1"/>
</dbReference>
<keyword evidence="2" id="KW-0012">Acyltransferase</keyword>
<dbReference type="Proteomes" id="UP000008367">
    <property type="component" value="Unassembled WGS sequence"/>
</dbReference>
<dbReference type="CDD" id="cd04301">
    <property type="entry name" value="NAT_SF"/>
    <property type="match status" value="1"/>
</dbReference>
<dbReference type="Gene3D" id="3.40.630.30">
    <property type="match status" value="1"/>
</dbReference>
<name>A0A454D0C0_VIBHA</name>
<dbReference type="InterPro" id="IPR000182">
    <property type="entry name" value="GNAT_dom"/>
</dbReference>
<dbReference type="InterPro" id="IPR016181">
    <property type="entry name" value="Acyl_CoA_acyltransferase"/>
</dbReference>
<feature type="domain" description="N-acetyltransferase" evidence="3">
    <location>
        <begin position="1"/>
        <end position="154"/>
    </location>
</feature>
<evidence type="ECO:0000259" key="3">
    <source>
        <dbReference type="PROSITE" id="PS51186"/>
    </source>
</evidence>
<organism evidence="4 5">
    <name type="scientific">Vibrio harveyi</name>
    <name type="common">Beneckea harveyi</name>
    <dbReference type="NCBI Taxonomy" id="669"/>
    <lineage>
        <taxon>Bacteria</taxon>
        <taxon>Pseudomonadati</taxon>
        <taxon>Pseudomonadota</taxon>
        <taxon>Gammaproteobacteria</taxon>
        <taxon>Vibrionales</taxon>
        <taxon>Vibrionaceae</taxon>
        <taxon>Vibrio</taxon>
    </lineage>
</organism>
<evidence type="ECO:0000313" key="5">
    <source>
        <dbReference type="Proteomes" id="UP000008367"/>
    </source>
</evidence>